<dbReference type="EMBL" id="JAMLDX010000010">
    <property type="protein sequence ID" value="MCP3731409.1"/>
    <property type="molecule type" value="Genomic_DNA"/>
</dbReference>
<gene>
    <name evidence="1" type="ORF">M9978_13345</name>
</gene>
<dbReference type="Pfam" id="PF01019">
    <property type="entry name" value="G_glu_transpept"/>
    <property type="match status" value="1"/>
</dbReference>
<dbReference type="AlphaFoldDB" id="A0A9X2KLC8"/>
<proteinExistence type="predicted"/>
<evidence type="ECO:0000313" key="1">
    <source>
        <dbReference type="EMBL" id="MCP3731409.1"/>
    </source>
</evidence>
<dbReference type="PRINTS" id="PR01210">
    <property type="entry name" value="GGTRANSPTASE"/>
</dbReference>
<dbReference type="Proteomes" id="UP001139451">
    <property type="component" value="Unassembled WGS sequence"/>
</dbReference>
<dbReference type="RefSeq" id="WP_254294006.1">
    <property type="nucleotide sequence ID" value="NZ_JAMLDX010000010.1"/>
</dbReference>
<dbReference type="PANTHER" id="PTHR43881">
    <property type="entry name" value="GAMMA-GLUTAMYLTRANSPEPTIDASE (AFU_ORTHOLOGUE AFUA_4G13580)"/>
    <property type="match status" value="1"/>
</dbReference>
<dbReference type="InterPro" id="IPR043137">
    <property type="entry name" value="GGT_ssub_C"/>
</dbReference>
<evidence type="ECO:0000313" key="2">
    <source>
        <dbReference type="Proteomes" id="UP001139451"/>
    </source>
</evidence>
<dbReference type="InterPro" id="IPR029055">
    <property type="entry name" value="Ntn_hydrolases_N"/>
</dbReference>
<reference evidence="1" key="1">
    <citation type="submission" date="2022-05" db="EMBL/GenBank/DDBJ databases">
        <title>Sphingomonas sp. strain MG17 Genome sequencing and assembly.</title>
        <authorList>
            <person name="Kim I."/>
        </authorList>
    </citation>
    <scope>NUCLEOTIDE SEQUENCE</scope>
    <source>
        <strain evidence="1">MG17</strain>
    </source>
</reference>
<dbReference type="Gene3D" id="3.60.20.40">
    <property type="match status" value="1"/>
</dbReference>
<organism evidence="1 2">
    <name type="scientific">Sphingomonas tagetis</name>
    <dbReference type="NCBI Taxonomy" id="2949092"/>
    <lineage>
        <taxon>Bacteria</taxon>
        <taxon>Pseudomonadati</taxon>
        <taxon>Pseudomonadota</taxon>
        <taxon>Alphaproteobacteria</taxon>
        <taxon>Sphingomonadales</taxon>
        <taxon>Sphingomonadaceae</taxon>
        <taxon>Sphingomonas</taxon>
    </lineage>
</organism>
<comment type="caution">
    <text evidence="1">The sequence shown here is derived from an EMBL/GenBank/DDBJ whole genome shotgun (WGS) entry which is preliminary data.</text>
</comment>
<dbReference type="Gene3D" id="1.10.246.130">
    <property type="match status" value="1"/>
</dbReference>
<name>A0A9X2KLC8_9SPHN</name>
<accession>A0A9X2KLC8</accession>
<protein>
    <submittedName>
        <fullName evidence="1">Gamma-glutamyltransferase family protein</fullName>
    </submittedName>
</protein>
<dbReference type="SUPFAM" id="SSF56235">
    <property type="entry name" value="N-terminal nucleophile aminohydrolases (Ntn hydrolases)"/>
    <property type="match status" value="1"/>
</dbReference>
<sequence>MTHGLSLPPIDFSQPYPSRRVPAMGHAAIATSHHLASIAGMDMLAKGGNAVDAIVAAAMALTVVEPTGCGIGGDGFAILWDGKELHGLNGSGRSPAAWTPEYFQGLDAVPERGWASVTVPGVVSSWIALWERFGSLPIETIAEPAIRHAREGFHVTPTIARLWALGGQTLKDQPGFAQCFLPGGRAPRAGELFRSPAHAATLESIVATRGESFYRGALAERIVADAQAHGAALNLADLAEHRAEWVGTISQRFANGIVHELPPANQGLATLIGLGILDAAGWKPSSPDDPQQLHLAIEATKLALADIYRHLADVDSMPFAPDALLDPAYLRERAKLIDPDRARDPGHGDPRPGGTVCLAAADENGMMVSFIQSNYKGFGSGVVVPDTGIALHNRGIGFTLEPGHANRVAPRKLPFHTIIPGFATDLDGNPLMAFGVMGGPIQAQAHLQIALRILGYGQNPQAAADAPRWRIDTGRRVGIEPGTDPALIEYLKARGHEVVSEELDATFSFGGAQIILKTADGYVAGSDPRKDGQALAR</sequence>
<dbReference type="InterPro" id="IPR052896">
    <property type="entry name" value="GGT-like_enzyme"/>
</dbReference>
<keyword evidence="2" id="KW-1185">Reference proteome</keyword>
<dbReference type="InterPro" id="IPR043138">
    <property type="entry name" value="GGT_lsub"/>
</dbReference>
<dbReference type="PANTHER" id="PTHR43881:SF1">
    <property type="entry name" value="GAMMA-GLUTAMYLTRANSPEPTIDASE (AFU_ORTHOLOGUE AFUA_4G13580)"/>
    <property type="match status" value="1"/>
</dbReference>